<dbReference type="EMBL" id="JAUUDS010000003">
    <property type="protein sequence ID" value="MDP1027259.1"/>
    <property type="molecule type" value="Genomic_DNA"/>
</dbReference>
<reference evidence="3 4" key="1">
    <citation type="submission" date="2023-07" db="EMBL/GenBank/DDBJ databases">
        <authorList>
            <person name="Kim M.K."/>
        </authorList>
    </citation>
    <scope>NUCLEOTIDE SEQUENCE [LARGE SCALE GENOMIC DNA]</scope>
    <source>
        <strain evidence="3 4">KR1UV-12</strain>
    </source>
</reference>
<dbReference type="Pfam" id="PF13466">
    <property type="entry name" value="STAS_2"/>
    <property type="match status" value="1"/>
</dbReference>
<name>A0ABT9EJY9_9SPHN</name>
<gene>
    <name evidence="3" type="ORF">Q5H91_08550</name>
</gene>
<protein>
    <submittedName>
        <fullName evidence="3">STAS domain-containing protein</fullName>
    </submittedName>
</protein>
<proteinExistence type="predicted"/>
<dbReference type="RefSeq" id="WP_305172971.1">
    <property type="nucleotide sequence ID" value="NZ_JAUUDS010000003.1"/>
</dbReference>
<feature type="signal peptide" evidence="1">
    <location>
        <begin position="1"/>
        <end position="19"/>
    </location>
</feature>
<dbReference type="Proteomes" id="UP001230685">
    <property type="component" value="Unassembled WGS sequence"/>
</dbReference>
<accession>A0ABT9EJY9</accession>
<comment type="caution">
    <text evidence="3">The sequence shown here is derived from an EMBL/GenBank/DDBJ whole genome shotgun (WGS) entry which is preliminary data.</text>
</comment>
<organism evidence="3 4">
    <name type="scientific">Sphingomonas aurea</name>
    <dbReference type="NCBI Taxonomy" id="3063994"/>
    <lineage>
        <taxon>Bacteria</taxon>
        <taxon>Pseudomonadati</taxon>
        <taxon>Pseudomonadota</taxon>
        <taxon>Alphaproteobacteria</taxon>
        <taxon>Sphingomonadales</taxon>
        <taxon>Sphingomonadaceae</taxon>
        <taxon>Sphingomonas</taxon>
    </lineage>
</organism>
<dbReference type="InterPro" id="IPR058548">
    <property type="entry name" value="MlaB-like_STAS"/>
</dbReference>
<evidence type="ECO:0000313" key="3">
    <source>
        <dbReference type="EMBL" id="MDP1027259.1"/>
    </source>
</evidence>
<sequence length="87" mass="8167">MTAIVLPAVVDLAAAVALAETLRAATGAITINGGLVERIGAAGIQLLLSARATAAAGGHALTIAPASAPLAAAVATAGASVLLASDR</sequence>
<keyword evidence="4" id="KW-1185">Reference proteome</keyword>
<evidence type="ECO:0000313" key="4">
    <source>
        <dbReference type="Proteomes" id="UP001230685"/>
    </source>
</evidence>
<evidence type="ECO:0000259" key="2">
    <source>
        <dbReference type="Pfam" id="PF13466"/>
    </source>
</evidence>
<feature type="domain" description="MlaB-like STAS" evidence="2">
    <location>
        <begin position="4"/>
        <end position="78"/>
    </location>
</feature>
<feature type="chain" id="PRO_5045410477" evidence="1">
    <location>
        <begin position="20"/>
        <end position="87"/>
    </location>
</feature>
<evidence type="ECO:0000256" key="1">
    <source>
        <dbReference type="SAM" id="SignalP"/>
    </source>
</evidence>
<keyword evidence="1" id="KW-0732">Signal</keyword>